<dbReference type="OrthoDB" id="7057152at2"/>
<dbReference type="AlphaFoldDB" id="A0A5P6P2X3"/>
<dbReference type="KEGG" id="bbet:F8237_09610"/>
<dbReference type="RefSeq" id="WP_151644055.1">
    <property type="nucleotide sequence ID" value="NZ_CP044543.1"/>
</dbReference>
<evidence type="ECO:0000313" key="1">
    <source>
        <dbReference type="EMBL" id="QFI72621.1"/>
    </source>
</evidence>
<protein>
    <submittedName>
        <fullName evidence="1">Uncharacterized protein</fullName>
    </submittedName>
</protein>
<organism evidence="1 2">
    <name type="scientific">Bradyrhizobium betae</name>
    <dbReference type="NCBI Taxonomy" id="244734"/>
    <lineage>
        <taxon>Bacteria</taxon>
        <taxon>Pseudomonadati</taxon>
        <taxon>Pseudomonadota</taxon>
        <taxon>Alphaproteobacteria</taxon>
        <taxon>Hyphomicrobiales</taxon>
        <taxon>Nitrobacteraceae</taxon>
        <taxon>Bradyrhizobium</taxon>
    </lineage>
</organism>
<evidence type="ECO:0000313" key="2">
    <source>
        <dbReference type="Proteomes" id="UP000325641"/>
    </source>
</evidence>
<dbReference type="Proteomes" id="UP000325641">
    <property type="component" value="Chromosome"/>
</dbReference>
<gene>
    <name evidence="1" type="ORF">F8237_09610</name>
</gene>
<name>A0A5P6P2X3_9BRAD</name>
<sequence>MTVGMARRFGDRMLIATDTMIHDEATAKRNLIPGRVKAIVLCEDVSVAYAGTVGYALPAIQEAAAIARGGRRIEDVIRPLRNACAESAARGEKFQTEFLVASHRSRATMFKIWKDGLITENNDRLWIGQPDVVTAIESIEAETPTGLAHSTTIPFMPPEEHRFTSAINQIATQPARFLSSSVGGFMITVLASPFGHTYQHIVGATMLQDIEFDKARGEEQHAEQQTGINYYTYQILANFWRGAAVVAAYLEQPRLGFLYRPLEWDGVETFRETTAEELLGRVREVATAMGAVERI</sequence>
<dbReference type="EMBL" id="CP044543">
    <property type="protein sequence ID" value="QFI72621.1"/>
    <property type="molecule type" value="Genomic_DNA"/>
</dbReference>
<accession>A0A5P6P2X3</accession>
<reference evidence="2" key="1">
    <citation type="submission" date="2019-10" db="EMBL/GenBank/DDBJ databases">
        <title>Complete Genome Sequence of Bradyrhizobium betae type strain PL7HG1T.</title>
        <authorList>
            <person name="Bromfield E.S.P."/>
            <person name="Cloutier S."/>
        </authorList>
    </citation>
    <scope>NUCLEOTIDE SEQUENCE [LARGE SCALE GENOMIC DNA]</scope>
    <source>
        <strain evidence="2">PL7HG1</strain>
    </source>
</reference>
<proteinExistence type="predicted"/>